<reference evidence="14 15" key="1">
    <citation type="journal article" date="2015" name="Genome Biol. Evol.">
        <title>Comparative Genomics of a Bacterivorous Green Alga Reveals Evolutionary Causalities and Consequences of Phago-Mixotrophic Mode of Nutrition.</title>
        <authorList>
            <person name="Burns J.A."/>
            <person name="Paasch A."/>
            <person name="Narechania A."/>
            <person name="Kim E."/>
        </authorList>
    </citation>
    <scope>NUCLEOTIDE SEQUENCE [LARGE SCALE GENOMIC DNA]</scope>
    <source>
        <strain evidence="14 15">PLY_AMNH</strain>
    </source>
</reference>
<keyword evidence="10 12" id="KW-0472">Membrane</keyword>
<dbReference type="Pfam" id="PF00520">
    <property type="entry name" value="Ion_trans"/>
    <property type="match status" value="1"/>
</dbReference>
<dbReference type="PANTHER" id="PTHR11537">
    <property type="entry name" value="VOLTAGE-GATED POTASSIUM CHANNEL"/>
    <property type="match status" value="1"/>
</dbReference>
<dbReference type="InterPro" id="IPR027359">
    <property type="entry name" value="Volt_channel_dom_sf"/>
</dbReference>
<dbReference type="GO" id="GO:0001508">
    <property type="term" value="P:action potential"/>
    <property type="evidence" value="ECO:0007669"/>
    <property type="project" value="TreeGrafter"/>
</dbReference>
<dbReference type="InterPro" id="IPR028325">
    <property type="entry name" value="VG_K_chnl"/>
</dbReference>
<comment type="caution">
    <text evidence="14">The sequence shown here is derived from an EMBL/GenBank/DDBJ whole genome shotgun (WGS) entry which is preliminary data.</text>
</comment>
<dbReference type="SUPFAM" id="SSF81324">
    <property type="entry name" value="Voltage-gated potassium channels"/>
    <property type="match status" value="1"/>
</dbReference>
<keyword evidence="6" id="KW-0851">Voltage-gated channel</keyword>
<feature type="domain" description="Ion transport" evidence="13">
    <location>
        <begin position="175"/>
        <end position="473"/>
    </location>
</feature>
<feature type="transmembrane region" description="Helical" evidence="12">
    <location>
        <begin position="444"/>
        <end position="475"/>
    </location>
</feature>
<evidence type="ECO:0000313" key="15">
    <source>
        <dbReference type="Proteomes" id="UP001190700"/>
    </source>
</evidence>
<keyword evidence="3" id="KW-0633">Potassium transport</keyword>
<evidence type="ECO:0000256" key="4">
    <source>
        <dbReference type="ARBA" id="ARBA00022692"/>
    </source>
</evidence>
<evidence type="ECO:0000256" key="1">
    <source>
        <dbReference type="ARBA" id="ARBA00004141"/>
    </source>
</evidence>
<keyword evidence="5" id="KW-0631">Potassium channel</keyword>
<dbReference type="PANTHER" id="PTHR11537:SF254">
    <property type="entry name" value="POTASSIUM VOLTAGE-GATED CHANNEL PROTEIN SHAB"/>
    <property type="match status" value="1"/>
</dbReference>
<evidence type="ECO:0000313" key="14">
    <source>
        <dbReference type="EMBL" id="KAK3242836.1"/>
    </source>
</evidence>
<protein>
    <recommendedName>
        <fullName evidence="13">Ion transport domain-containing protein</fullName>
    </recommendedName>
</protein>
<keyword evidence="8 12" id="KW-1133">Transmembrane helix</keyword>
<evidence type="ECO:0000256" key="7">
    <source>
        <dbReference type="ARBA" id="ARBA00022958"/>
    </source>
</evidence>
<keyword evidence="2" id="KW-0813">Transport</keyword>
<keyword evidence="9" id="KW-0406">Ion transport</keyword>
<keyword evidence="7" id="KW-0630">Potassium</keyword>
<gene>
    <name evidence="14" type="ORF">CYMTET_47507</name>
</gene>
<evidence type="ECO:0000256" key="3">
    <source>
        <dbReference type="ARBA" id="ARBA00022538"/>
    </source>
</evidence>
<dbReference type="Gene3D" id="1.10.287.70">
    <property type="match status" value="1"/>
</dbReference>
<comment type="subcellular location">
    <subcellularLocation>
        <location evidence="1">Membrane</location>
        <topology evidence="1">Multi-pass membrane protein</topology>
    </subcellularLocation>
</comment>
<dbReference type="EMBL" id="LGRX02033114">
    <property type="protein sequence ID" value="KAK3242836.1"/>
    <property type="molecule type" value="Genomic_DNA"/>
</dbReference>
<proteinExistence type="predicted"/>
<dbReference type="Proteomes" id="UP001190700">
    <property type="component" value="Unassembled WGS sequence"/>
</dbReference>
<sequence>MALKLFIASGGRIKRTEWFGSCFKDLEELFYELYYTSEGLRVPTRRLPRSCYQLSDQRFGIFYEHFDVSEICDGALVEVCDPRLFEASAGTSQHAHYTLHAVPAEPSGLEYDSRMAQLQQSYSDKDMDRENKGCSSRSLRRLSTPSWRSELATFRERLWLLLDDPVSSPVAGYVTLALAFTIFISTASFIVQTLPECFELRPATSSPFTILETVCITIFTIELMLRLSCCPSIKEYFKSSMNIVDVVAILPFYLVLVLKTIEIPGLAVFRVCRLVRIFRLAKVSRGSIGVFVKAIRRSSKMLLYITFYVSVATILCSSLMYYAERGTYDRELGLWLRDAYYECQILVKTNPPTLLDESYDLKSGREHLSEPQYCVYMEEESSGLPYGQAYFLCPYRYKRKNQICTARVEVSPFSSIPATFWWCLVSMTTVGYGDMYPVGTIGQLLGLVIVLSGVMVIVLPITVVGSNFSAVYRYVILAERKEKLKAEEQELMLRKKKEKNCNHLS</sequence>
<evidence type="ECO:0000256" key="8">
    <source>
        <dbReference type="ARBA" id="ARBA00022989"/>
    </source>
</evidence>
<evidence type="ECO:0000256" key="2">
    <source>
        <dbReference type="ARBA" id="ARBA00022448"/>
    </source>
</evidence>
<feature type="transmembrane region" description="Helical" evidence="12">
    <location>
        <begin position="170"/>
        <end position="190"/>
    </location>
</feature>
<feature type="transmembrane region" description="Helical" evidence="12">
    <location>
        <begin position="302"/>
        <end position="323"/>
    </location>
</feature>
<evidence type="ECO:0000256" key="6">
    <source>
        <dbReference type="ARBA" id="ARBA00022882"/>
    </source>
</evidence>
<evidence type="ECO:0000256" key="10">
    <source>
        <dbReference type="ARBA" id="ARBA00023136"/>
    </source>
</evidence>
<name>A0AAE0BU38_9CHLO</name>
<dbReference type="FunFam" id="1.20.120.350:FF:000091">
    <property type="entry name" value="Predicted protein"/>
    <property type="match status" value="1"/>
</dbReference>
<dbReference type="GO" id="GO:0008076">
    <property type="term" value="C:voltage-gated potassium channel complex"/>
    <property type="evidence" value="ECO:0007669"/>
    <property type="project" value="InterPro"/>
</dbReference>
<organism evidence="14 15">
    <name type="scientific">Cymbomonas tetramitiformis</name>
    <dbReference type="NCBI Taxonomy" id="36881"/>
    <lineage>
        <taxon>Eukaryota</taxon>
        <taxon>Viridiplantae</taxon>
        <taxon>Chlorophyta</taxon>
        <taxon>Pyramimonadophyceae</taxon>
        <taxon>Pyramimonadales</taxon>
        <taxon>Pyramimonadaceae</taxon>
        <taxon>Cymbomonas</taxon>
    </lineage>
</organism>
<evidence type="ECO:0000256" key="12">
    <source>
        <dbReference type="SAM" id="Phobius"/>
    </source>
</evidence>
<evidence type="ECO:0000256" key="9">
    <source>
        <dbReference type="ARBA" id="ARBA00023065"/>
    </source>
</evidence>
<dbReference type="AlphaFoldDB" id="A0AAE0BU38"/>
<dbReference type="GO" id="GO:0005249">
    <property type="term" value="F:voltage-gated potassium channel activity"/>
    <property type="evidence" value="ECO:0007669"/>
    <property type="project" value="InterPro"/>
</dbReference>
<evidence type="ECO:0000259" key="13">
    <source>
        <dbReference type="Pfam" id="PF00520"/>
    </source>
</evidence>
<dbReference type="PRINTS" id="PR00169">
    <property type="entry name" value="KCHANNEL"/>
</dbReference>
<evidence type="ECO:0000256" key="11">
    <source>
        <dbReference type="ARBA" id="ARBA00023303"/>
    </source>
</evidence>
<keyword evidence="15" id="KW-1185">Reference proteome</keyword>
<dbReference type="InterPro" id="IPR005821">
    <property type="entry name" value="Ion_trans_dom"/>
</dbReference>
<feature type="transmembrane region" description="Helical" evidence="12">
    <location>
        <begin position="210"/>
        <end position="227"/>
    </location>
</feature>
<dbReference type="Gene3D" id="1.20.120.350">
    <property type="entry name" value="Voltage-gated potassium channels. Chain C"/>
    <property type="match status" value="1"/>
</dbReference>
<evidence type="ECO:0000256" key="5">
    <source>
        <dbReference type="ARBA" id="ARBA00022826"/>
    </source>
</evidence>
<keyword evidence="4 12" id="KW-0812">Transmembrane</keyword>
<keyword evidence="11" id="KW-0407">Ion channel</keyword>
<accession>A0AAE0BU38</accession>